<dbReference type="Proteomes" id="UP000078343">
    <property type="component" value="Unassembled WGS sequence"/>
</dbReference>
<dbReference type="EMBL" id="LVYI01000006">
    <property type="protein sequence ID" value="OAP58048.1"/>
    <property type="molecule type" value="Genomic_DNA"/>
</dbReference>
<dbReference type="Gene3D" id="1.25.40.20">
    <property type="entry name" value="Ankyrin repeat-containing domain"/>
    <property type="match status" value="2"/>
</dbReference>
<evidence type="ECO:0000313" key="3">
    <source>
        <dbReference type="Proteomes" id="UP000078343"/>
    </source>
</evidence>
<accession>A0A178ZE58</accession>
<dbReference type="PANTHER" id="PTHR33112:SF16">
    <property type="entry name" value="HETEROKARYON INCOMPATIBILITY DOMAIN-CONTAINING PROTEIN"/>
    <property type="match status" value="1"/>
</dbReference>
<dbReference type="GeneID" id="30011306"/>
<comment type="caution">
    <text evidence="2">The sequence shown here is derived from an EMBL/GenBank/DDBJ whole genome shotgun (WGS) entry which is preliminary data.</text>
</comment>
<gene>
    <name evidence="2" type="ORF">AYL99_07138</name>
</gene>
<proteinExistence type="predicted"/>
<organism evidence="2 3">
    <name type="scientific">Fonsecaea erecta</name>
    <dbReference type="NCBI Taxonomy" id="1367422"/>
    <lineage>
        <taxon>Eukaryota</taxon>
        <taxon>Fungi</taxon>
        <taxon>Dikarya</taxon>
        <taxon>Ascomycota</taxon>
        <taxon>Pezizomycotina</taxon>
        <taxon>Eurotiomycetes</taxon>
        <taxon>Chaetothyriomycetidae</taxon>
        <taxon>Chaetothyriales</taxon>
        <taxon>Herpotrichiellaceae</taxon>
        <taxon>Fonsecaea</taxon>
    </lineage>
</organism>
<reference evidence="2 3" key="1">
    <citation type="submission" date="2016-04" db="EMBL/GenBank/DDBJ databases">
        <title>Draft genome of Fonsecaea erecta CBS 125763.</title>
        <authorList>
            <person name="Weiss V.A."/>
            <person name="Vicente V.A."/>
            <person name="Raittz R.T."/>
            <person name="Moreno L.F."/>
            <person name="De Souza E.M."/>
            <person name="Pedrosa F.O."/>
            <person name="Steffens M.B."/>
            <person name="Faoro H."/>
            <person name="Tadra-Sfeir M.Z."/>
            <person name="Najafzadeh M.J."/>
            <person name="Felipe M.S."/>
            <person name="Teixeira M."/>
            <person name="Sun J."/>
            <person name="Xi L."/>
            <person name="Gomes R."/>
            <person name="De Azevedo C.M."/>
            <person name="Salgado C.G."/>
            <person name="Da Silva M.B."/>
            <person name="Nascimento M.F."/>
            <person name="Queiroz-Telles F."/>
            <person name="Attili D.S."/>
            <person name="Gorbushina A."/>
        </authorList>
    </citation>
    <scope>NUCLEOTIDE SEQUENCE [LARGE SCALE GENOMIC DNA]</scope>
    <source>
        <strain evidence="2 3">CBS 125763</strain>
    </source>
</reference>
<dbReference type="SMART" id="SM00248">
    <property type="entry name" value="ANK"/>
    <property type="match status" value="2"/>
</dbReference>
<sequence>MDQYRPSDWTDLHWAVWCQDADKVKELLASTNPDIDTRDKIGWTPLHLACCAEDSLLWKNHQLALRGLSLQRHDSPGAQLTSRPGAAERYTLYAYTSSRYATRDRERPEGTVAFIIALDLLQNGADVTALAQEFCTPLYCAANSGWVDHVDILLSFGASLDRGKSCSPVCWSTGTQCLHYLRKKVGFDTWSKIREKCDGPCHRETLPAFSSVPDAFNTWYFGEFLLNRSKGCLPGARNSVAIDTVAHPCSLCDSLSLEYLSSPGGFLHAKSLKELGQSSVRCEGCRFFLSCFDAHRDIDNDNGICQVILRRGLSPNIRGAVTYLRVQLSCGCFCNSPEDMPFRSLNFARCMGKCSAFLMEDISVDIFTSDFKNASRYDGLMYGKIPEENARSAGSIATTRTWLRRCETYHIRCRNRIAEQADEPPSRLIDVSLLARTGTVRLVAGSPNTGRYTALSHRWVSGPTPSWATTRSNVEKRFQRFELLELPNTIQDAVTYTSELGLSYLWVDSLCIIQDDEADWSSESVQMLKVFGNAAISFFSDSAQNDDYSFLANRQQGSFQRRTGVSLTIVTANGPVQTSLVKRYSPYELALPARASDLFQSDVVHSPLSTRAWILQEQLVSRRRLHFGEFQQYWICGEVCQAEDGSDLSAFVPSWFRWTSPKTDILKRLDPSNIEHRQHNLWAQLVENYTHRSLTRRQDRLLALSGLARLSAQLYSDRYHVGCWTRCIGRNLLWVSVLKHPPRKAEDLSSPSNRRACLLKGIPTWSWIAADGAVEYPHLRRGNGEADWVKLQYDVISPPKCVYGNADIFSAAPKHCSSLVLRGVLHPATVGEARDITFGSAEAPYWYRKSTDFQGRYLRLHDGDGQLLGSMIPDRVCEKLADRVFLLTAWELEGMCPCCQRYKSRYRHFLVLQPTHKSWTIYYRRVGYGWSYNRTLCHQAYEVDRAYYRRWQAAPETIHLL</sequence>
<evidence type="ECO:0000259" key="1">
    <source>
        <dbReference type="Pfam" id="PF06985"/>
    </source>
</evidence>
<keyword evidence="3" id="KW-1185">Reference proteome</keyword>
<dbReference type="AlphaFoldDB" id="A0A178ZE58"/>
<dbReference type="SUPFAM" id="SSF48403">
    <property type="entry name" value="Ankyrin repeat"/>
    <property type="match status" value="1"/>
</dbReference>
<name>A0A178ZE58_9EURO</name>
<dbReference type="Pfam" id="PF06985">
    <property type="entry name" value="HET"/>
    <property type="match status" value="1"/>
</dbReference>
<dbReference type="PANTHER" id="PTHR33112">
    <property type="entry name" value="DOMAIN PROTEIN, PUTATIVE-RELATED"/>
    <property type="match status" value="1"/>
</dbReference>
<feature type="domain" description="Heterokaryon incompatibility" evidence="1">
    <location>
        <begin position="452"/>
        <end position="617"/>
    </location>
</feature>
<dbReference type="InterPro" id="IPR002110">
    <property type="entry name" value="Ankyrin_rpt"/>
</dbReference>
<dbReference type="InterPro" id="IPR036770">
    <property type="entry name" value="Ankyrin_rpt-contain_sf"/>
</dbReference>
<dbReference type="InterPro" id="IPR010730">
    <property type="entry name" value="HET"/>
</dbReference>
<dbReference type="OrthoDB" id="5362512at2759"/>
<dbReference type="STRING" id="1367422.A0A178ZE58"/>
<dbReference type="RefSeq" id="XP_018691415.1">
    <property type="nucleotide sequence ID" value="XM_018838647.1"/>
</dbReference>
<protein>
    <recommendedName>
        <fullName evidence="1">Heterokaryon incompatibility domain-containing protein</fullName>
    </recommendedName>
</protein>
<evidence type="ECO:0000313" key="2">
    <source>
        <dbReference type="EMBL" id="OAP58048.1"/>
    </source>
</evidence>
<dbReference type="Pfam" id="PF00023">
    <property type="entry name" value="Ank"/>
    <property type="match status" value="1"/>
</dbReference>